<feature type="domain" description="Caspase family p10" evidence="4">
    <location>
        <begin position="212"/>
        <end position="294"/>
    </location>
</feature>
<evidence type="ECO:0000259" key="5">
    <source>
        <dbReference type="PROSITE" id="PS50208"/>
    </source>
</evidence>
<comment type="similarity">
    <text evidence="1 2">Belongs to the peptidase C14A family.</text>
</comment>
<dbReference type="InterPro" id="IPR029030">
    <property type="entry name" value="Caspase-like_dom_sf"/>
</dbReference>
<dbReference type="InterPro" id="IPR001309">
    <property type="entry name" value="Pept_C14_p20"/>
</dbReference>
<dbReference type="GO" id="GO:0043525">
    <property type="term" value="P:positive regulation of neuron apoptotic process"/>
    <property type="evidence" value="ECO:0007669"/>
    <property type="project" value="TreeGrafter"/>
</dbReference>
<reference evidence="6" key="1">
    <citation type="journal article" date="2014" name="Insect Biochem. Mol. Biol.">
        <title>An insight into the sialome of the frog biting fly, Corethrella appendiculata.</title>
        <authorList>
            <person name="Ribeiro J.M.C."/>
            <person name="Chagas A.C."/>
            <person name="Pham V.M."/>
            <person name="Lounibos L.P."/>
            <person name="Calvo E."/>
        </authorList>
    </citation>
    <scope>NUCLEOTIDE SEQUENCE</scope>
    <source>
        <tissue evidence="6">Salivary glands</tissue>
    </source>
</reference>
<evidence type="ECO:0000256" key="1">
    <source>
        <dbReference type="ARBA" id="ARBA00010134"/>
    </source>
</evidence>
<dbReference type="PANTHER" id="PTHR10454:SF232">
    <property type="entry name" value="AT03047P-RELATED"/>
    <property type="match status" value="1"/>
</dbReference>
<dbReference type="AlphaFoldDB" id="U5ERQ7"/>
<evidence type="ECO:0000256" key="2">
    <source>
        <dbReference type="RuleBase" id="RU003971"/>
    </source>
</evidence>
<dbReference type="GO" id="GO:0006915">
    <property type="term" value="P:apoptotic process"/>
    <property type="evidence" value="ECO:0007669"/>
    <property type="project" value="TreeGrafter"/>
</dbReference>
<dbReference type="PRINTS" id="PR00376">
    <property type="entry name" value="IL1BCENZYME"/>
</dbReference>
<dbReference type="InterPro" id="IPR002398">
    <property type="entry name" value="Pept_C14"/>
</dbReference>
<dbReference type="SMART" id="SM00115">
    <property type="entry name" value="CASc"/>
    <property type="match status" value="1"/>
</dbReference>
<protein>
    <submittedName>
        <fullName evidence="6">Putative caspase</fullName>
    </submittedName>
</protein>
<organism evidence="6">
    <name type="scientific">Corethrella appendiculata</name>
    <dbReference type="NCBI Taxonomy" id="1370023"/>
    <lineage>
        <taxon>Eukaryota</taxon>
        <taxon>Metazoa</taxon>
        <taxon>Ecdysozoa</taxon>
        <taxon>Arthropoda</taxon>
        <taxon>Hexapoda</taxon>
        <taxon>Insecta</taxon>
        <taxon>Pterygota</taxon>
        <taxon>Neoptera</taxon>
        <taxon>Endopterygota</taxon>
        <taxon>Diptera</taxon>
        <taxon>Nematocera</taxon>
        <taxon>Culicoidea</taxon>
        <taxon>Chaoboridae</taxon>
        <taxon>Corethrella</taxon>
    </lineage>
</organism>
<accession>U5ERQ7</accession>
<proteinExistence type="evidence at transcript level"/>
<keyword evidence="3" id="KW-0812">Transmembrane</keyword>
<dbReference type="SUPFAM" id="SSF52129">
    <property type="entry name" value="Caspase-like"/>
    <property type="match status" value="1"/>
</dbReference>
<dbReference type="InterPro" id="IPR011600">
    <property type="entry name" value="Pept_C14_caspase"/>
</dbReference>
<feature type="domain" description="Caspase family p20" evidence="5">
    <location>
        <begin position="64"/>
        <end position="193"/>
    </location>
</feature>
<dbReference type="GO" id="GO:0004197">
    <property type="term" value="F:cysteine-type endopeptidase activity"/>
    <property type="evidence" value="ECO:0007669"/>
    <property type="project" value="InterPro"/>
</dbReference>
<dbReference type="PROSITE" id="PS50208">
    <property type="entry name" value="CASPASE_P20"/>
    <property type="match status" value="1"/>
</dbReference>
<dbReference type="InterPro" id="IPR002138">
    <property type="entry name" value="Pept_C14_p10"/>
</dbReference>
<evidence type="ECO:0000256" key="3">
    <source>
        <dbReference type="SAM" id="Phobius"/>
    </source>
</evidence>
<dbReference type="GO" id="GO:0005737">
    <property type="term" value="C:cytoplasm"/>
    <property type="evidence" value="ECO:0007669"/>
    <property type="project" value="TreeGrafter"/>
</dbReference>
<name>U5ERQ7_9DIPT</name>
<sequence>MKSTNTLFFVLTIIIFIMVIIAQAIIIHDKNVIVNDKNLINYNQWERDKVDLNNDTNYLMNHKERGVALIFNHFEYDNEKIPKRHGTQADEENIKSTLLKLGFTENNIHVKNDLTVQEIFDEVDKLKVQQKILENSDCCMVFILTHGGENDVLKAKDKRFKLLDLVENFTPAKMPGLAGKPKIFCIQACRGHAEEHTFSGETFLNRNVESPQCYKYPSHADFLICSSTYPGYVSYRNNHGSRFIRELCNAINQADLSKTDMYSILGAVNKSVANYEKQMPGFYSTLTRPLYFVLK</sequence>
<feature type="transmembrane region" description="Helical" evidence="3">
    <location>
        <begin position="6"/>
        <end position="27"/>
    </location>
</feature>
<dbReference type="PANTHER" id="PTHR10454">
    <property type="entry name" value="CASPASE"/>
    <property type="match status" value="1"/>
</dbReference>
<dbReference type="PROSITE" id="PS50207">
    <property type="entry name" value="CASPASE_P10"/>
    <property type="match status" value="1"/>
</dbReference>
<dbReference type="InterPro" id="IPR015917">
    <property type="entry name" value="Pept_C14A"/>
</dbReference>
<keyword evidence="3" id="KW-1133">Transmembrane helix</keyword>
<keyword evidence="3" id="KW-0472">Membrane</keyword>
<dbReference type="GO" id="GO:0006508">
    <property type="term" value="P:proteolysis"/>
    <property type="evidence" value="ECO:0007669"/>
    <property type="project" value="InterPro"/>
</dbReference>
<evidence type="ECO:0000259" key="4">
    <source>
        <dbReference type="PROSITE" id="PS50207"/>
    </source>
</evidence>
<dbReference type="EMBL" id="GANO01003614">
    <property type="protein sequence ID" value="JAB56257.1"/>
    <property type="molecule type" value="mRNA"/>
</dbReference>
<dbReference type="Gene3D" id="3.40.50.1460">
    <property type="match status" value="1"/>
</dbReference>
<evidence type="ECO:0000313" key="6">
    <source>
        <dbReference type="EMBL" id="JAB56257.1"/>
    </source>
</evidence>
<dbReference type="Pfam" id="PF00656">
    <property type="entry name" value="Peptidase_C14"/>
    <property type="match status" value="1"/>
</dbReference>